<dbReference type="AlphaFoldDB" id="A0A5C1E9D8"/>
<reference evidence="1 2" key="1">
    <citation type="submission" date="2017-07" db="EMBL/GenBank/DDBJ databases">
        <title>Complete genome sequence of Oryzomicrobium terrae TPP412.</title>
        <authorList>
            <person name="Chiu L.-W."/>
            <person name="Lo K.-J."/>
            <person name="Tsai Y.-M."/>
            <person name="Lin S.-S."/>
            <person name="Kuo C.-H."/>
            <person name="Liu C.-T."/>
        </authorList>
    </citation>
    <scope>NUCLEOTIDE SEQUENCE [LARGE SCALE GENOMIC DNA]</scope>
    <source>
        <strain evidence="1 2">TPP412</strain>
    </source>
</reference>
<sequence length="87" mass="9537">MSTSDFDSLKDDEQEDFISACAKRDLKPTDFVIQVHEKFPEGPGVGPVDRQVLVTRTGTGAHRNYAAGNGTSWNYAFEQDLIAGLFG</sequence>
<accession>A0A5C1E9D8</accession>
<dbReference type="RefSeq" id="WP_149425213.1">
    <property type="nucleotide sequence ID" value="NZ_CP022579.1"/>
</dbReference>
<dbReference type="Proteomes" id="UP000323671">
    <property type="component" value="Chromosome"/>
</dbReference>
<keyword evidence="2" id="KW-1185">Reference proteome</keyword>
<dbReference type="KEGG" id="otr:OTERR_12910"/>
<evidence type="ECO:0000313" key="2">
    <source>
        <dbReference type="Proteomes" id="UP000323671"/>
    </source>
</evidence>
<evidence type="ECO:0000313" key="1">
    <source>
        <dbReference type="EMBL" id="QEL64767.1"/>
    </source>
</evidence>
<name>A0A5C1E9D8_9RHOO</name>
<dbReference type="EMBL" id="CP022579">
    <property type="protein sequence ID" value="QEL64767.1"/>
    <property type="molecule type" value="Genomic_DNA"/>
</dbReference>
<proteinExistence type="predicted"/>
<organism evidence="1 2">
    <name type="scientific">Oryzomicrobium terrae</name>
    <dbReference type="NCBI Taxonomy" id="1735038"/>
    <lineage>
        <taxon>Bacteria</taxon>
        <taxon>Pseudomonadati</taxon>
        <taxon>Pseudomonadota</taxon>
        <taxon>Betaproteobacteria</taxon>
        <taxon>Rhodocyclales</taxon>
        <taxon>Rhodocyclaceae</taxon>
        <taxon>Oryzomicrobium</taxon>
    </lineage>
</organism>
<protein>
    <submittedName>
        <fullName evidence="1">Uncharacterized protein</fullName>
    </submittedName>
</protein>
<gene>
    <name evidence="1" type="ORF">OTERR_12910</name>
</gene>